<organism evidence="2 3">
    <name type="scientific">Dibothriocephalus latus</name>
    <name type="common">Fish tapeworm</name>
    <name type="synonym">Diphyllobothrium latum</name>
    <dbReference type="NCBI Taxonomy" id="60516"/>
    <lineage>
        <taxon>Eukaryota</taxon>
        <taxon>Metazoa</taxon>
        <taxon>Spiralia</taxon>
        <taxon>Lophotrochozoa</taxon>
        <taxon>Platyhelminthes</taxon>
        <taxon>Cestoda</taxon>
        <taxon>Eucestoda</taxon>
        <taxon>Diphyllobothriidea</taxon>
        <taxon>Diphyllobothriidae</taxon>
        <taxon>Dibothriocephalus</taxon>
    </lineage>
</organism>
<feature type="compositionally biased region" description="Low complexity" evidence="1">
    <location>
        <begin position="307"/>
        <end position="316"/>
    </location>
</feature>
<feature type="compositionally biased region" description="Polar residues" evidence="1">
    <location>
        <begin position="153"/>
        <end position="164"/>
    </location>
</feature>
<sequence>MENNPEADGPRYKLCTFLFGNVDRQGRLEEDYAREGELTAISNLDNCHVAEVETTMRSIIAEEGRSPTSFSHSASPVPPEEIKDYYDETEVINEGQLDLSTVENALPTRTDEEDDYDEQPKQSEIPPVESVEVNVKPLLPQESIEKADVVKSPQATSSQQSLVDQPTEPSPTDPTLNNTSTADLMSAEIDLKPELFDTKPAQLHASSSPTPLSADSPHPDMQLSGKTAAGTSTASVTGPTVTSPSSTADDIKTPPVNEAPSCLQGSPVIFQASVKTEEETAGLASTMMPPPLHPAPLAASKVMQVRGPSPGVSSSPNARHGWPSDGSPSLPPTCSPVDMCLNATLNTPLGNLLPPEYANVDITTIFPHYSATGTPRWSRLFKLAHPLRTYSSLKHPEKSPISSPSNASSNDR</sequence>
<accession>A0A3P7LTH3</accession>
<dbReference type="OrthoDB" id="5752at2759"/>
<feature type="compositionally biased region" description="Low complexity" evidence="1">
    <location>
        <begin position="227"/>
        <end position="248"/>
    </location>
</feature>
<feature type="region of interest" description="Disordered" evidence="1">
    <location>
        <begin position="393"/>
        <end position="412"/>
    </location>
</feature>
<feature type="compositionally biased region" description="Low complexity" evidence="1">
    <location>
        <begin position="399"/>
        <end position="412"/>
    </location>
</feature>
<feature type="region of interest" description="Disordered" evidence="1">
    <location>
        <begin position="201"/>
        <end position="263"/>
    </location>
</feature>
<reference evidence="2 3" key="1">
    <citation type="submission" date="2018-11" db="EMBL/GenBank/DDBJ databases">
        <authorList>
            <consortium name="Pathogen Informatics"/>
        </authorList>
    </citation>
    <scope>NUCLEOTIDE SEQUENCE [LARGE SCALE GENOMIC DNA]</scope>
</reference>
<feature type="region of interest" description="Disordered" evidence="1">
    <location>
        <begin position="110"/>
        <end position="181"/>
    </location>
</feature>
<evidence type="ECO:0000256" key="1">
    <source>
        <dbReference type="SAM" id="MobiDB-lite"/>
    </source>
</evidence>
<dbReference type="EMBL" id="UYRU01058773">
    <property type="protein sequence ID" value="VDN14273.1"/>
    <property type="molecule type" value="Genomic_DNA"/>
</dbReference>
<feature type="region of interest" description="Disordered" evidence="1">
    <location>
        <begin position="305"/>
        <end position="330"/>
    </location>
</feature>
<evidence type="ECO:0000313" key="2">
    <source>
        <dbReference type="EMBL" id="VDN14273.1"/>
    </source>
</evidence>
<keyword evidence="3" id="KW-1185">Reference proteome</keyword>
<gene>
    <name evidence="2" type="ORF">DILT_LOCUS10104</name>
</gene>
<evidence type="ECO:0000313" key="3">
    <source>
        <dbReference type="Proteomes" id="UP000281553"/>
    </source>
</evidence>
<dbReference type="Proteomes" id="UP000281553">
    <property type="component" value="Unassembled WGS sequence"/>
</dbReference>
<protein>
    <submittedName>
        <fullName evidence="2">Uncharacterized protein</fullName>
    </submittedName>
</protein>
<proteinExistence type="predicted"/>
<dbReference type="AlphaFoldDB" id="A0A3P7LTH3"/>
<name>A0A3P7LTH3_DIBLA</name>
<feature type="compositionally biased region" description="Polar residues" evidence="1">
    <location>
        <begin position="204"/>
        <end position="213"/>
    </location>
</feature>